<keyword evidence="1" id="KW-0812">Transmembrane</keyword>
<dbReference type="AlphaFoldDB" id="A0A9N7JP41"/>
<evidence type="ECO:0000313" key="5">
    <source>
        <dbReference type="Proteomes" id="UP001055437"/>
    </source>
</evidence>
<protein>
    <submittedName>
        <fullName evidence="2">Uncharacterized protein</fullName>
    </submittedName>
</protein>
<evidence type="ECO:0000256" key="1">
    <source>
        <dbReference type="SAM" id="Phobius"/>
    </source>
</evidence>
<keyword evidence="5" id="KW-1185">Reference proteome</keyword>
<dbReference type="GeneID" id="303561515"/>
<evidence type="ECO:0000313" key="3">
    <source>
        <dbReference type="EMBL" id="USS01778.1"/>
    </source>
</evidence>
<dbReference type="RefSeq" id="WP_066675286.1">
    <property type="nucleotide sequence ID" value="NZ_CABMIZ010000008.1"/>
</dbReference>
<name>A0A9N7JP41_CLOSE</name>
<feature type="transmembrane region" description="Helical" evidence="1">
    <location>
        <begin position="27"/>
        <end position="45"/>
    </location>
</feature>
<evidence type="ECO:0000313" key="2">
    <source>
        <dbReference type="EMBL" id="AYE35182.1"/>
    </source>
</evidence>
<dbReference type="OrthoDB" id="10005424at2"/>
<dbReference type="Proteomes" id="UP001055437">
    <property type="component" value="Chromosome"/>
</dbReference>
<organism evidence="2 4">
    <name type="scientific">Clostridium septicum</name>
    <dbReference type="NCBI Taxonomy" id="1504"/>
    <lineage>
        <taxon>Bacteria</taxon>
        <taxon>Bacillati</taxon>
        <taxon>Bacillota</taxon>
        <taxon>Clostridia</taxon>
        <taxon>Eubacteriales</taxon>
        <taxon>Clostridiaceae</taxon>
        <taxon>Clostridium</taxon>
    </lineage>
</organism>
<gene>
    <name evidence="2" type="ORF">CP523_12535</name>
    <name evidence="3" type="ORF">NH397_04920</name>
</gene>
<accession>A0A9N7JP41</accession>
<dbReference type="Proteomes" id="UP000280586">
    <property type="component" value="Chromosome"/>
</dbReference>
<dbReference type="KEGG" id="csep:CP523_12535"/>
<keyword evidence="1" id="KW-1133">Transmembrane helix</keyword>
<proteinExistence type="predicted"/>
<reference evidence="2 4" key="1">
    <citation type="submission" date="2017-09" db="EMBL/GenBank/DDBJ databases">
        <authorList>
            <person name="Thomas P."/>
            <person name="Seyboldt C."/>
        </authorList>
    </citation>
    <scope>NUCLEOTIDE SEQUENCE [LARGE SCALE GENOMIC DNA]</scope>
    <source>
        <strain evidence="2 4">DSM 7534</strain>
    </source>
</reference>
<sequence length="128" mass="14734">MNINKIFILNVNHLLIGNFKISNTIDVVATIFLLSIVISYGYFYFSSTQILYKDGIKLMYNKFITKDGIEDIFYRDTFIRKGKVFEINTKDGSLGFRKKVNIGCKSEEEFLKTLISLEELTGLPIKSL</sequence>
<evidence type="ECO:0000313" key="4">
    <source>
        <dbReference type="Proteomes" id="UP000280586"/>
    </source>
</evidence>
<dbReference type="EMBL" id="CP099799">
    <property type="protein sequence ID" value="USS01778.1"/>
    <property type="molecule type" value="Genomic_DNA"/>
</dbReference>
<reference evidence="3" key="2">
    <citation type="submission" date="2022-06" db="EMBL/GenBank/DDBJ databases">
        <authorList>
            <person name="Holder M.E."/>
            <person name="Ajami N.J."/>
            <person name="Petrosino J.F."/>
        </authorList>
    </citation>
    <scope>NUCLEOTIDE SEQUENCE</scope>
    <source>
        <strain evidence="3">RMA 8861</strain>
    </source>
</reference>
<keyword evidence="1" id="KW-0472">Membrane</keyword>
<dbReference type="EMBL" id="CP023671">
    <property type="protein sequence ID" value="AYE35182.1"/>
    <property type="molecule type" value="Genomic_DNA"/>
</dbReference>